<dbReference type="EMBL" id="LN847002">
    <property type="protein sequence ID" value="CRI39980.1"/>
    <property type="molecule type" value="Genomic_DNA"/>
</dbReference>
<name>A0A0F7WLF4_CHLPN</name>
<evidence type="ECO:0000313" key="2">
    <source>
        <dbReference type="EMBL" id="CRI39980.1"/>
    </source>
</evidence>
<dbReference type="EMBL" id="LN847245">
    <property type="protein sequence ID" value="CRI51255.1"/>
    <property type="molecule type" value="Genomic_DNA"/>
</dbReference>
<reference evidence="3" key="1">
    <citation type="submission" date="2015-05" db="EMBL/GenBank/DDBJ databases">
        <authorList>
            <person name="Rattei Thomas"/>
        </authorList>
    </citation>
    <scope>NUCLEOTIDE SEQUENCE</scope>
    <source>
        <strain evidence="1">CV15</strain>
        <strain evidence="2">CWL029c</strain>
        <strain evidence="3">GiD</strain>
        <strain evidence="4">H12</strain>
        <strain evidence="6">PB1</strain>
        <strain evidence="5">U1271</strain>
        <strain evidence="7">UZG1</strain>
    </source>
</reference>
<proteinExistence type="predicted"/>
<evidence type="ECO:0000313" key="4">
    <source>
        <dbReference type="EMBL" id="CRI43333.1"/>
    </source>
</evidence>
<evidence type="ECO:0000313" key="6">
    <source>
        <dbReference type="EMBL" id="CRI50131.1"/>
    </source>
</evidence>
<sequence length="284" mass="32065">MPFRKFSNQNPMLLIYCKKKEIHLQWPQTAKIRFTPKIAMKVKINDQLICIPPFISARWSQIAFIESQEGENKDQGTLRLHLIDGKIISIPNLDQSIIDIAFQEHLLYLETSQSGKEDSRDDDKLGVGVLMNVLQQITKGNDIQVLPKNLISPLFSGTNPIEAILQHTPEHKDHPDAPTDVLEKMADVIRVLSGNNATLLPRPEPHCNCMHCQIGRVMNEEDTLAVSDKDLTFRTWDIMQSGDKLYIVTNPLNPSDQFSVYLGPPIGCTCGEPNCEHIKAVLYT</sequence>
<dbReference type="EMBL" id="LN846998">
    <property type="protein sequence ID" value="CRI37715.1"/>
    <property type="molecule type" value="Genomic_DNA"/>
</dbReference>
<dbReference type="EMBL" id="LN847242">
    <property type="protein sequence ID" value="CRI48998.1"/>
    <property type="molecule type" value="Genomic_DNA"/>
</dbReference>
<protein>
    <recommendedName>
        <fullName evidence="8">SWIM-type domain-containing protein</fullName>
    </recommendedName>
</protein>
<evidence type="ECO:0000313" key="1">
    <source>
        <dbReference type="EMBL" id="CRI37715.1"/>
    </source>
</evidence>
<dbReference type="EMBL" id="LN847104">
    <property type="protein sequence ID" value="CRI43333.1"/>
    <property type="molecule type" value="Genomic_DNA"/>
</dbReference>
<accession>A0A0F7WLF4</accession>
<organism evidence="3">
    <name type="scientific">Chlamydia pneumoniae</name>
    <name type="common">Chlamydophila pneumoniae</name>
    <dbReference type="NCBI Taxonomy" id="83558"/>
    <lineage>
        <taxon>Bacteria</taxon>
        <taxon>Pseudomonadati</taxon>
        <taxon>Chlamydiota</taxon>
        <taxon>Chlamydiia</taxon>
        <taxon>Chlamydiales</taxon>
        <taxon>Chlamydiaceae</taxon>
        <taxon>Chlamydia/Chlamydophila group</taxon>
        <taxon>Chlamydia</taxon>
    </lineage>
</organism>
<gene>
    <name evidence="1" type="ORF">BN1224_CV15_B_00380</name>
    <name evidence="3" type="ORF">BN1224_GiD_A_01110</name>
    <name evidence="4" type="ORF">BN1224_H12_AN_00090</name>
    <name evidence="6" type="ORF">BN1224_PB1_B_01000</name>
    <name evidence="5" type="ORF">BN1224_U1271_A_01080</name>
    <name evidence="7" type="ORF">BN1224_UZG1_A_01100</name>
    <name evidence="2" type="ORF">CWL029c_B_00410</name>
</gene>
<dbReference type="PATRIC" id="fig|83558.13.peg.114"/>
<dbReference type="AlphaFoldDB" id="A0A0F7WLF4"/>
<evidence type="ECO:0000313" key="7">
    <source>
        <dbReference type="EMBL" id="CRI51255.1"/>
    </source>
</evidence>
<dbReference type="EMBL" id="LN847240">
    <property type="protein sequence ID" value="CRI50131.1"/>
    <property type="molecule type" value="Genomic_DNA"/>
</dbReference>
<evidence type="ECO:0008006" key="8">
    <source>
        <dbReference type="Google" id="ProtNLM"/>
    </source>
</evidence>
<dbReference type="EMBL" id="LN847008">
    <property type="protein sequence ID" value="CRI41110.1"/>
    <property type="molecule type" value="Genomic_DNA"/>
</dbReference>
<evidence type="ECO:0000313" key="3">
    <source>
        <dbReference type="EMBL" id="CRI41110.1"/>
    </source>
</evidence>
<evidence type="ECO:0000313" key="5">
    <source>
        <dbReference type="EMBL" id="CRI48998.1"/>
    </source>
</evidence>